<dbReference type="AlphaFoldDB" id="A0A225ND39"/>
<dbReference type="Proteomes" id="UP000215377">
    <property type="component" value="Unassembled WGS sequence"/>
</dbReference>
<reference evidence="1 2" key="1">
    <citation type="submission" date="2013-04" db="EMBL/GenBank/DDBJ databases">
        <title>Oceanicola sp. 22II1-22F33 Genome Sequencing.</title>
        <authorList>
            <person name="Lai Q."/>
            <person name="Li G."/>
            <person name="Shao Z."/>
        </authorList>
    </citation>
    <scope>NUCLEOTIDE SEQUENCE [LARGE SCALE GENOMIC DNA]</scope>
    <source>
        <strain evidence="1 2">22II1-22F33</strain>
    </source>
</reference>
<dbReference type="InterPro" id="IPR011330">
    <property type="entry name" value="Glyco_hydro/deAcase_b/a-brl"/>
</dbReference>
<protein>
    <submittedName>
        <fullName evidence="1">Polysaccharide deacetylase</fullName>
    </submittedName>
</protein>
<proteinExistence type="predicted"/>
<dbReference type="InterPro" id="IPR049591">
    <property type="entry name" value="CE4_u4-like"/>
</dbReference>
<dbReference type="SUPFAM" id="SSF88713">
    <property type="entry name" value="Glycoside hydrolase/deacetylase"/>
    <property type="match status" value="1"/>
</dbReference>
<dbReference type="EMBL" id="AQQR01000015">
    <property type="protein sequence ID" value="OWU69508.1"/>
    <property type="molecule type" value="Genomic_DNA"/>
</dbReference>
<dbReference type="OrthoDB" id="6086702at2"/>
<comment type="caution">
    <text evidence="1">The sequence shown here is derived from an EMBL/GenBank/DDBJ whole genome shotgun (WGS) entry which is preliminary data.</text>
</comment>
<dbReference type="GO" id="GO:0005975">
    <property type="term" value="P:carbohydrate metabolic process"/>
    <property type="evidence" value="ECO:0007669"/>
    <property type="project" value="InterPro"/>
</dbReference>
<sequence>MTDWSPLEAELERLQAPLPVWWRDDDAIADTPALDQLIEMAEGAGWPLHLAIIPAEANETLARRLRGCGSVVPVTHGWAHANNAPEGEKKAEFGAHRPVAEMAAEAGASRARLANVLGTEPAPMFVPPWNRIAPDLLPMLPEQRFSTISTFTPRKDAEAAPGLRRINTHLDPIDWRGSRSLVAPDRLIAQMACDLRDRREGRADAAEPYGLLTHHLVHDEAIWHFVADLLTRLSRAPLTLWDARAPHITEPTP</sequence>
<name>A0A225ND39_9RHOB</name>
<evidence type="ECO:0000313" key="2">
    <source>
        <dbReference type="Proteomes" id="UP000215377"/>
    </source>
</evidence>
<gene>
    <name evidence="1" type="ORF">ATO3_22025</name>
</gene>
<dbReference type="Gene3D" id="3.20.20.370">
    <property type="entry name" value="Glycoside hydrolase/deacetylase"/>
    <property type="match status" value="1"/>
</dbReference>
<dbReference type="CDD" id="cd10928">
    <property type="entry name" value="CE4_u4"/>
    <property type="match status" value="1"/>
</dbReference>
<keyword evidence="2" id="KW-1185">Reference proteome</keyword>
<dbReference type="RefSeq" id="WP_088652078.1">
    <property type="nucleotide sequence ID" value="NZ_AQQR01000015.1"/>
</dbReference>
<accession>A0A225ND39</accession>
<organism evidence="1 2">
    <name type="scientific">Marinibacterium profundimaris</name>
    <dbReference type="NCBI Taxonomy" id="1679460"/>
    <lineage>
        <taxon>Bacteria</taxon>
        <taxon>Pseudomonadati</taxon>
        <taxon>Pseudomonadota</taxon>
        <taxon>Alphaproteobacteria</taxon>
        <taxon>Rhodobacterales</taxon>
        <taxon>Paracoccaceae</taxon>
        <taxon>Marinibacterium</taxon>
    </lineage>
</organism>
<evidence type="ECO:0000313" key="1">
    <source>
        <dbReference type="EMBL" id="OWU69508.1"/>
    </source>
</evidence>